<reference evidence="1 2" key="1">
    <citation type="journal article" date="2019" name="Sci. Rep.">
        <title>A high-quality genome of Eragrostis curvula grass provides insights into Poaceae evolution and supports new strategies to enhance forage quality.</title>
        <authorList>
            <person name="Carballo J."/>
            <person name="Santos B.A.C.M."/>
            <person name="Zappacosta D."/>
            <person name="Garbus I."/>
            <person name="Selva J.P."/>
            <person name="Gallo C.A."/>
            <person name="Diaz A."/>
            <person name="Albertini E."/>
            <person name="Caccamo M."/>
            <person name="Echenique V."/>
        </authorList>
    </citation>
    <scope>NUCLEOTIDE SEQUENCE [LARGE SCALE GENOMIC DNA]</scope>
    <source>
        <strain evidence="2">cv. Victoria</strain>
        <tissue evidence="1">Leaf</tissue>
    </source>
</reference>
<feature type="non-terminal residue" evidence="1">
    <location>
        <position position="1"/>
    </location>
</feature>
<dbReference type="InterPro" id="IPR034590">
    <property type="entry name" value="POLYCHOME/GIG1"/>
</dbReference>
<protein>
    <submittedName>
        <fullName evidence="1">Uncharacterized protein</fullName>
    </submittedName>
</protein>
<evidence type="ECO:0000313" key="1">
    <source>
        <dbReference type="EMBL" id="TVU06159.1"/>
    </source>
</evidence>
<dbReference type="PANTHER" id="PTHR35119">
    <property type="entry name" value="PROTEIN POLYCHOME"/>
    <property type="match status" value="1"/>
</dbReference>
<evidence type="ECO:0000313" key="2">
    <source>
        <dbReference type="Proteomes" id="UP000324897"/>
    </source>
</evidence>
<organism evidence="1 2">
    <name type="scientific">Eragrostis curvula</name>
    <name type="common">weeping love grass</name>
    <dbReference type="NCBI Taxonomy" id="38414"/>
    <lineage>
        <taxon>Eukaryota</taxon>
        <taxon>Viridiplantae</taxon>
        <taxon>Streptophyta</taxon>
        <taxon>Embryophyta</taxon>
        <taxon>Tracheophyta</taxon>
        <taxon>Spermatophyta</taxon>
        <taxon>Magnoliopsida</taxon>
        <taxon>Liliopsida</taxon>
        <taxon>Poales</taxon>
        <taxon>Poaceae</taxon>
        <taxon>PACMAD clade</taxon>
        <taxon>Chloridoideae</taxon>
        <taxon>Eragrostideae</taxon>
        <taxon>Eragrostidinae</taxon>
        <taxon>Eragrostis</taxon>
    </lineage>
</organism>
<dbReference type="EMBL" id="RWGY01000051">
    <property type="protein sequence ID" value="TVU06159.1"/>
    <property type="molecule type" value="Genomic_DNA"/>
</dbReference>
<feature type="non-terminal residue" evidence="1">
    <location>
        <position position="196"/>
    </location>
</feature>
<comment type="caution">
    <text evidence="1">The sequence shown here is derived from an EMBL/GenBank/DDBJ whole genome shotgun (WGS) entry which is preliminary data.</text>
</comment>
<keyword evidence="2" id="KW-1185">Reference proteome</keyword>
<dbReference type="GO" id="GO:0005634">
    <property type="term" value="C:nucleus"/>
    <property type="evidence" value="ECO:0007669"/>
    <property type="project" value="InterPro"/>
</dbReference>
<proteinExistence type="predicted"/>
<gene>
    <name evidence="1" type="ORF">EJB05_49358</name>
</gene>
<dbReference type="AlphaFoldDB" id="A0A5J9T415"/>
<accession>A0A5J9T415</accession>
<dbReference type="GO" id="GO:0051783">
    <property type="term" value="P:regulation of nuclear division"/>
    <property type="evidence" value="ECO:0007669"/>
    <property type="project" value="InterPro"/>
</dbReference>
<name>A0A5J9T415_9POAL</name>
<dbReference type="OrthoDB" id="1916775at2759"/>
<dbReference type="Proteomes" id="UP000324897">
    <property type="component" value="Unassembled WGS sequence"/>
</dbReference>
<dbReference type="PANTHER" id="PTHR35119:SF1">
    <property type="entry name" value="PROTEIN POLYCHOME"/>
    <property type="match status" value="1"/>
</dbReference>
<dbReference type="Gramene" id="TVU06159">
    <property type="protein sequence ID" value="TVU06159"/>
    <property type="gene ID" value="EJB05_49358"/>
</dbReference>
<sequence length="196" mass="21344">EVATKSVLAYLSGGGFFIRRVASPGAVVVNGVGNPLPRRALTTSSNKENVPPAGAVRAAPKERSPLPDWYPRIPLRDITSIVKALERRSRLEDAAAQQTQWTEDPTTTIQVEQNHTTNSNPTTSLAEGHLSLHLIDCRLQIAPSKPNDPALADLEKQLSGSVEQIEKILIRNLKKAAKAAQPSKMTAQRRTLMSTR</sequence>